<protein>
    <submittedName>
        <fullName evidence="2">Uncharacterized protein</fullName>
    </submittedName>
</protein>
<feature type="compositionally biased region" description="Basic residues" evidence="1">
    <location>
        <begin position="116"/>
        <end position="125"/>
    </location>
</feature>
<dbReference type="EMBL" id="JBBMEP010000009">
    <property type="protein sequence ID" value="MEQ2376917.1"/>
    <property type="molecule type" value="Genomic_DNA"/>
</dbReference>
<evidence type="ECO:0000313" key="3">
    <source>
        <dbReference type="Proteomes" id="UP001496146"/>
    </source>
</evidence>
<keyword evidence="3" id="KW-1185">Reference proteome</keyword>
<name>A0ABV1BMC2_9FIRM</name>
<gene>
    <name evidence="2" type="ORF">WMO17_05985</name>
</gene>
<feature type="region of interest" description="Disordered" evidence="1">
    <location>
        <begin position="101"/>
        <end position="135"/>
    </location>
</feature>
<proteinExistence type="predicted"/>
<sequence length="160" mass="17988">MVICGQEFEFSLMNANDLDRFEDANERMQRRSAEESEQFQRGGVRLGDHARAQARIAMDCIDEILGAGASDRLGLNENYMAPIYDVIEELGNAFAAEKQRYAAKPAQPMNREQRRAQAKKNRHKPPVSYPAPPAAQMVERVDKAARRKQLLAELAALENG</sequence>
<reference evidence="2 3" key="1">
    <citation type="submission" date="2024-03" db="EMBL/GenBank/DDBJ databases">
        <title>Human intestinal bacterial collection.</title>
        <authorList>
            <person name="Pauvert C."/>
            <person name="Hitch T.C.A."/>
            <person name="Clavel T."/>
        </authorList>
    </citation>
    <scope>NUCLEOTIDE SEQUENCE [LARGE SCALE GENOMIC DNA]</scope>
    <source>
        <strain evidence="2 3">CLA-JM-H7-B</strain>
    </source>
</reference>
<dbReference type="RefSeq" id="WP_349137657.1">
    <property type="nucleotide sequence ID" value="NZ_JBBMEP010000009.1"/>
</dbReference>
<accession>A0ABV1BMC2</accession>
<evidence type="ECO:0000256" key="1">
    <source>
        <dbReference type="SAM" id="MobiDB-lite"/>
    </source>
</evidence>
<organism evidence="2 3">
    <name type="scientific">Faecalibacterium faecis</name>
    <dbReference type="NCBI Taxonomy" id="3133157"/>
    <lineage>
        <taxon>Bacteria</taxon>
        <taxon>Bacillati</taxon>
        <taxon>Bacillota</taxon>
        <taxon>Clostridia</taxon>
        <taxon>Eubacteriales</taxon>
        <taxon>Oscillospiraceae</taxon>
        <taxon>Faecalibacterium</taxon>
    </lineage>
</organism>
<evidence type="ECO:0000313" key="2">
    <source>
        <dbReference type="EMBL" id="MEQ2376917.1"/>
    </source>
</evidence>
<comment type="caution">
    <text evidence="2">The sequence shown here is derived from an EMBL/GenBank/DDBJ whole genome shotgun (WGS) entry which is preliminary data.</text>
</comment>
<dbReference type="Proteomes" id="UP001496146">
    <property type="component" value="Unassembled WGS sequence"/>
</dbReference>